<name>V9L2E7_CALMI</name>
<dbReference type="EMBL" id="JW873025">
    <property type="protein sequence ID" value="AFP05543.1"/>
    <property type="molecule type" value="mRNA"/>
</dbReference>
<proteinExistence type="evidence at transcript level"/>
<feature type="chain" id="PRO_5004778260" evidence="3">
    <location>
        <begin position="30"/>
        <end position="391"/>
    </location>
</feature>
<evidence type="ECO:0000256" key="2">
    <source>
        <dbReference type="SAM" id="MobiDB-lite"/>
    </source>
</evidence>
<dbReference type="PANTHER" id="PTHR33560">
    <property type="entry name" value="PROTEIN FAM227B"/>
    <property type="match status" value="1"/>
</dbReference>
<feature type="region of interest" description="Disordered" evidence="2">
    <location>
        <begin position="163"/>
        <end position="182"/>
    </location>
</feature>
<feature type="non-terminal residue" evidence="4">
    <location>
        <position position="1"/>
    </location>
</feature>
<dbReference type="PANTHER" id="PTHR33560:SF1">
    <property type="entry name" value="PROTEIN FAM227A"/>
    <property type="match status" value="1"/>
</dbReference>
<evidence type="ECO:0000313" key="4">
    <source>
        <dbReference type="EMBL" id="AFP05543.1"/>
    </source>
</evidence>
<feature type="signal peptide" evidence="3">
    <location>
        <begin position="1"/>
        <end position="29"/>
    </location>
</feature>
<evidence type="ECO:0000256" key="1">
    <source>
        <dbReference type="ARBA" id="ARBA00008666"/>
    </source>
</evidence>
<dbReference type="Pfam" id="PF14922">
    <property type="entry name" value="FWWh"/>
    <property type="match status" value="1"/>
</dbReference>
<dbReference type="AlphaFoldDB" id="V9L2E7"/>
<dbReference type="InterPro" id="IPR029417">
    <property type="entry name" value="FAM227"/>
</dbReference>
<reference evidence="4" key="1">
    <citation type="journal article" date="2014" name="Nature">
        <title>Elephant shark genome provides unique insights into gnathostome evolution.</title>
        <authorList>
            <consortium name="International Elephant Shark Genome Sequencing Consortium"/>
            <person name="Venkatesh B."/>
            <person name="Lee A.P."/>
            <person name="Ravi V."/>
            <person name="Maurya A.K."/>
            <person name="Lian M.M."/>
            <person name="Swann J.B."/>
            <person name="Ohta Y."/>
            <person name="Flajnik M.F."/>
            <person name="Sutoh Y."/>
            <person name="Kasahara M."/>
            <person name="Hoon S."/>
            <person name="Gangu V."/>
            <person name="Roy S.W."/>
            <person name="Irimia M."/>
            <person name="Korzh V."/>
            <person name="Kondrychyn I."/>
            <person name="Lim Z.W."/>
            <person name="Tay B.H."/>
            <person name="Tohari S."/>
            <person name="Kong K.W."/>
            <person name="Ho S."/>
            <person name="Lorente-Galdos B."/>
            <person name="Quilez J."/>
            <person name="Marques-Bonet T."/>
            <person name="Raney B.J."/>
            <person name="Ingham P.W."/>
            <person name="Tay A."/>
            <person name="Hillier L.W."/>
            <person name="Minx P."/>
            <person name="Boehm T."/>
            <person name="Wilson R.K."/>
            <person name="Brenner S."/>
            <person name="Warren W.C."/>
        </authorList>
    </citation>
    <scope>NUCLEOTIDE SEQUENCE</scope>
    <source>
        <tissue evidence="4">Kidney</tissue>
    </source>
</reference>
<evidence type="ECO:0000256" key="3">
    <source>
        <dbReference type="SAM" id="SignalP"/>
    </source>
</evidence>
<accession>V9L2E7</accession>
<protein>
    <submittedName>
        <fullName evidence="4">Uncharacterized protein</fullName>
    </submittedName>
</protein>
<keyword evidence="3" id="KW-0732">Signal</keyword>
<comment type="similarity">
    <text evidence="1">Belongs to the FAM227 family.</text>
</comment>
<organism evidence="4">
    <name type="scientific">Callorhinchus milii</name>
    <name type="common">Ghost shark</name>
    <dbReference type="NCBI Taxonomy" id="7868"/>
    <lineage>
        <taxon>Eukaryota</taxon>
        <taxon>Metazoa</taxon>
        <taxon>Chordata</taxon>
        <taxon>Craniata</taxon>
        <taxon>Vertebrata</taxon>
        <taxon>Chondrichthyes</taxon>
        <taxon>Holocephali</taxon>
        <taxon>Chimaeriformes</taxon>
        <taxon>Callorhinchidae</taxon>
        <taxon>Callorhinchus</taxon>
    </lineage>
</organism>
<sequence length="391" mass="44636">LLHSPLIKAIVLDVFWWLFLHKYQPDSVAQDGFFNRISLNYVSLLIKCQSWSYGDVFLQEFVGVLSQATYSCFCCSFPQSWLQFGQNYFKTELCDLVYQWVGGIPPIAGIFQTWNCDILEPVELKETKSVTKESRRSRKGFSVSLFGPVSDNNLRSGSASFINSASSSRRRKRILPGSRVQTPRGTKIPSNDLFGKMIDNDLCPVYNNSSFIITSGSIQENEKISIGRAATNVSKWRDEDNAIPYSQSYPIEYGPEFMKDKFNLFGLSPLVQNFLQKYHLEPLSGMNIYVTRTAIKGLPKSELLTYHDVIEEGFRKLFTLKLVKNNLYQQQIKGLAMFNRKLIEEHEAFKRREADLQAKKKEVKTTCPFHPKGESSALVNMSATTVLSSWK</sequence>